<sequence>MGSRKLRVNLPFLTLEWSLGHSEMPLNLNLMKAG</sequence>
<accession>A0A1I3GAX0</accession>
<evidence type="ECO:0000313" key="1">
    <source>
        <dbReference type="EMBL" id="SFI20564.1"/>
    </source>
</evidence>
<dbReference type="Proteomes" id="UP000199548">
    <property type="component" value="Unassembled WGS sequence"/>
</dbReference>
<evidence type="ECO:0000313" key="2">
    <source>
        <dbReference type="Proteomes" id="UP000199548"/>
    </source>
</evidence>
<proteinExistence type="predicted"/>
<keyword evidence="2" id="KW-1185">Reference proteome</keyword>
<dbReference type="EMBL" id="FOQU01000002">
    <property type="protein sequence ID" value="SFI20564.1"/>
    <property type="molecule type" value="Genomic_DNA"/>
</dbReference>
<name>A0A1I3GAX0_9BURK</name>
<dbReference type="AlphaFoldDB" id="A0A1I3GAX0"/>
<reference evidence="1 2" key="1">
    <citation type="submission" date="2016-10" db="EMBL/GenBank/DDBJ databases">
        <authorList>
            <person name="de Groot N.N."/>
        </authorList>
    </citation>
    <scope>NUCLEOTIDE SEQUENCE [LARGE SCALE GENOMIC DNA]</scope>
    <source>
        <strain evidence="1 2">LMG 23650</strain>
    </source>
</reference>
<dbReference type="STRING" id="420953.SAMN05192543_102422"/>
<protein>
    <submittedName>
        <fullName evidence="1">Uncharacterized protein</fullName>
    </submittedName>
</protein>
<gene>
    <name evidence="1" type="ORF">SAMN05192543_102422</name>
</gene>
<organism evidence="1 2">
    <name type="scientific">Paraburkholderia megapolitana</name>
    <dbReference type="NCBI Taxonomy" id="420953"/>
    <lineage>
        <taxon>Bacteria</taxon>
        <taxon>Pseudomonadati</taxon>
        <taxon>Pseudomonadota</taxon>
        <taxon>Betaproteobacteria</taxon>
        <taxon>Burkholderiales</taxon>
        <taxon>Burkholderiaceae</taxon>
        <taxon>Paraburkholderia</taxon>
    </lineage>
</organism>